<reference evidence="2" key="1">
    <citation type="submission" date="2022-10" db="EMBL/GenBank/DDBJ databases">
        <authorList>
            <person name="Yue Y."/>
        </authorList>
    </citation>
    <scope>NUCLEOTIDE SEQUENCE</scope>
    <source>
        <strain evidence="2">Z654</strain>
    </source>
</reference>
<keyword evidence="3" id="KW-1185">Reference proteome</keyword>
<evidence type="ECO:0000313" key="3">
    <source>
        <dbReference type="Proteomes" id="UP001208041"/>
    </source>
</evidence>
<accession>A0AAE3LRJ0</accession>
<evidence type="ECO:0000313" key="2">
    <source>
        <dbReference type="EMBL" id="MCV6824638.1"/>
    </source>
</evidence>
<dbReference type="InterPro" id="IPR021270">
    <property type="entry name" value="DUF2849"/>
</dbReference>
<organism evidence="2 3">
    <name type="scientific">Halocynthiibacter halioticoli</name>
    <dbReference type="NCBI Taxonomy" id="2986804"/>
    <lineage>
        <taxon>Bacteria</taxon>
        <taxon>Pseudomonadati</taxon>
        <taxon>Pseudomonadota</taxon>
        <taxon>Alphaproteobacteria</taxon>
        <taxon>Rhodobacterales</taxon>
        <taxon>Paracoccaceae</taxon>
        <taxon>Halocynthiibacter</taxon>
    </lineage>
</organism>
<comment type="caution">
    <text evidence="2">The sequence shown here is derived from an EMBL/GenBank/DDBJ whole genome shotgun (WGS) entry which is preliminary data.</text>
</comment>
<gene>
    <name evidence="2" type="ORF">OH136_08730</name>
</gene>
<name>A0AAE3LRJ0_9RHOB</name>
<feature type="compositionally biased region" description="Polar residues" evidence="1">
    <location>
        <begin position="87"/>
        <end position="102"/>
    </location>
</feature>
<feature type="region of interest" description="Disordered" evidence="1">
    <location>
        <begin position="74"/>
        <end position="102"/>
    </location>
</feature>
<proteinExistence type="predicted"/>
<sequence length="102" mass="11119">MARAFTPKIVTANALIEGDVIYLTADDTWSRNHADAELITDEARAAVRLAFAEAQQDFLVGAYLADAVEGDAGPAPTHFREEFRSVGPSNYNHGKQVEQNNV</sequence>
<dbReference type="Proteomes" id="UP001208041">
    <property type="component" value="Unassembled WGS sequence"/>
</dbReference>
<protein>
    <submittedName>
        <fullName evidence="2">DUF2849 domain-containing protein</fullName>
    </submittedName>
</protein>
<dbReference type="RefSeq" id="WP_263953496.1">
    <property type="nucleotide sequence ID" value="NZ_JAOYFC010000002.1"/>
</dbReference>
<evidence type="ECO:0000256" key="1">
    <source>
        <dbReference type="SAM" id="MobiDB-lite"/>
    </source>
</evidence>
<dbReference type="AlphaFoldDB" id="A0AAE3LRJ0"/>
<dbReference type="EMBL" id="JAOYFC010000002">
    <property type="protein sequence ID" value="MCV6824638.1"/>
    <property type="molecule type" value="Genomic_DNA"/>
</dbReference>
<dbReference type="Pfam" id="PF11011">
    <property type="entry name" value="DUF2849"/>
    <property type="match status" value="1"/>
</dbReference>